<keyword evidence="3" id="KW-1185">Reference proteome</keyword>
<evidence type="ECO:0000313" key="3">
    <source>
        <dbReference type="Proteomes" id="UP001182556"/>
    </source>
</evidence>
<dbReference type="Proteomes" id="UP001182556">
    <property type="component" value="Unassembled WGS sequence"/>
</dbReference>
<sequence length="205" mass="22473">MSTRYGSSVQPSVSLGSDGHGAVPDGKPSHPFTIFGYPTRAERGPTRVFVVSLDPISTLTCSKQNSPGDVSQEVEVAPIGYLEDNRLHPAVLISAPAGIDKTIPEALYESVIQTSFRAGTRSKLSDCVQKDDIRGFVDEVKTQIGHLLSRFVSQGWKTSDELKEQGPAREWLQNRENLGDLWTANSPTAFITTSESQLRNLRERS</sequence>
<comment type="caution">
    <text evidence="2">The sequence shown here is derived from an EMBL/GenBank/DDBJ whole genome shotgun (WGS) entry which is preliminary data.</text>
</comment>
<feature type="compositionally biased region" description="Polar residues" evidence="1">
    <location>
        <begin position="1"/>
        <end position="15"/>
    </location>
</feature>
<dbReference type="EMBL" id="JAODAN010000007">
    <property type="protein sequence ID" value="KAK1923289.1"/>
    <property type="molecule type" value="Genomic_DNA"/>
</dbReference>
<evidence type="ECO:0000256" key="1">
    <source>
        <dbReference type="SAM" id="MobiDB-lite"/>
    </source>
</evidence>
<feature type="region of interest" description="Disordered" evidence="1">
    <location>
        <begin position="1"/>
        <end position="27"/>
    </location>
</feature>
<reference evidence="2" key="1">
    <citation type="submission" date="2023-02" db="EMBL/GenBank/DDBJ databases">
        <title>Identification and recombinant expression of a fungal hydrolase from Papiliotrema laurentii that hydrolyzes apple cutin and clears colloidal polyester polyurethane.</title>
        <authorList>
            <consortium name="DOE Joint Genome Institute"/>
            <person name="Roman V.A."/>
            <person name="Bojanowski C."/>
            <person name="Crable B.R."/>
            <person name="Wagner D.N."/>
            <person name="Hung C.S."/>
            <person name="Nadeau L.J."/>
            <person name="Schratz L."/>
            <person name="Haridas S."/>
            <person name="Pangilinan J."/>
            <person name="Lipzen A."/>
            <person name="Na H."/>
            <person name="Yan M."/>
            <person name="Ng V."/>
            <person name="Grigoriev I.V."/>
            <person name="Spatafora J.W."/>
            <person name="Barlow D."/>
            <person name="Biffinger J."/>
            <person name="Kelley-Loughnane N."/>
            <person name="Varaljay V.A."/>
            <person name="Crookes-Goodson W.J."/>
        </authorList>
    </citation>
    <scope>NUCLEOTIDE SEQUENCE</scope>
    <source>
        <strain evidence="2">5307AH</strain>
    </source>
</reference>
<name>A0AAD9CYU8_PAPLA</name>
<proteinExistence type="predicted"/>
<dbReference type="AlphaFoldDB" id="A0AAD9CYU8"/>
<gene>
    <name evidence="2" type="ORF">DB88DRAFT_344416</name>
</gene>
<evidence type="ECO:0000313" key="2">
    <source>
        <dbReference type="EMBL" id="KAK1923289.1"/>
    </source>
</evidence>
<organism evidence="2 3">
    <name type="scientific">Papiliotrema laurentii</name>
    <name type="common">Cryptococcus laurentii</name>
    <dbReference type="NCBI Taxonomy" id="5418"/>
    <lineage>
        <taxon>Eukaryota</taxon>
        <taxon>Fungi</taxon>
        <taxon>Dikarya</taxon>
        <taxon>Basidiomycota</taxon>
        <taxon>Agaricomycotina</taxon>
        <taxon>Tremellomycetes</taxon>
        <taxon>Tremellales</taxon>
        <taxon>Rhynchogastremaceae</taxon>
        <taxon>Papiliotrema</taxon>
    </lineage>
</organism>
<accession>A0AAD9CYU8</accession>
<protein>
    <submittedName>
        <fullName evidence="2">Uncharacterized protein</fullName>
    </submittedName>
</protein>